<dbReference type="PRINTS" id="PR00264">
    <property type="entry name" value="INTERLEUKIN1"/>
</dbReference>
<evidence type="ECO:0000256" key="5">
    <source>
        <dbReference type="ARBA" id="ARBA00023157"/>
    </source>
</evidence>
<dbReference type="InterPro" id="IPR000975">
    <property type="entry name" value="IL-1_fam"/>
</dbReference>
<dbReference type="InterPro" id="IPR020877">
    <property type="entry name" value="IL-1_CS"/>
</dbReference>
<evidence type="ECO:0000256" key="3">
    <source>
        <dbReference type="ARBA" id="ARBA00022525"/>
    </source>
</evidence>
<evidence type="ECO:0000256" key="8">
    <source>
        <dbReference type="RuleBase" id="RU003753"/>
    </source>
</evidence>
<dbReference type="PRINTS" id="PR01360">
    <property type="entry name" value="INTRLEUKIN1X"/>
</dbReference>
<reference evidence="9 10" key="1">
    <citation type="journal article" date="2022" name="Gigascience">
        <title>A chromosome-level genome assembly and annotation of the desert horned lizard, Phrynosoma platyrhinos, provides insight into chromosomal rearrangements among reptiles.</title>
        <authorList>
            <person name="Koochekian N."/>
            <person name="Ascanio A."/>
            <person name="Farleigh K."/>
            <person name="Card D.C."/>
            <person name="Schield D.R."/>
            <person name="Castoe T.A."/>
            <person name="Jezkova T."/>
        </authorList>
    </citation>
    <scope>NUCLEOTIDE SEQUENCE [LARGE SCALE GENOMIC DNA]</scope>
    <source>
        <strain evidence="9">NK-2021</strain>
    </source>
</reference>
<proteinExistence type="inferred from homology"/>
<dbReference type="SMART" id="SM00125">
    <property type="entry name" value="IL1"/>
    <property type="match status" value="1"/>
</dbReference>
<evidence type="ECO:0000256" key="4">
    <source>
        <dbReference type="ARBA" id="ARBA00022729"/>
    </source>
</evidence>
<evidence type="ECO:0000313" key="10">
    <source>
        <dbReference type="Proteomes" id="UP000826234"/>
    </source>
</evidence>
<dbReference type="PANTHER" id="PTHR10078">
    <property type="entry name" value="INTERLEUKIN-1 FAMILY MEMBER"/>
    <property type="match status" value="1"/>
</dbReference>
<dbReference type="Proteomes" id="UP000826234">
    <property type="component" value="Unassembled WGS sequence"/>
</dbReference>
<keyword evidence="10" id="KW-1185">Reference proteome</keyword>
<gene>
    <name evidence="9" type="ORF">JD844_031256</name>
</gene>
<dbReference type="SUPFAM" id="SSF50353">
    <property type="entry name" value="Cytokine"/>
    <property type="match status" value="1"/>
</dbReference>
<keyword evidence="3 8" id="KW-0964">Secreted</keyword>
<comment type="similarity">
    <text evidence="2 8">Belongs to the IL-1 family.</text>
</comment>
<dbReference type="InterPro" id="IPR003297">
    <property type="entry name" value="IL-1RA/IL-36"/>
</dbReference>
<dbReference type="InterPro" id="IPR008996">
    <property type="entry name" value="IL1/FGF"/>
</dbReference>
<comment type="subcellular location">
    <subcellularLocation>
        <location evidence="1 8">Secreted</location>
    </subcellularLocation>
</comment>
<evidence type="ECO:0000256" key="2">
    <source>
        <dbReference type="ARBA" id="ARBA00010448"/>
    </source>
</evidence>
<keyword evidence="5" id="KW-1015">Disulfide bond</keyword>
<name>A0ABQ7T0M7_PHRPL</name>
<evidence type="ECO:0000256" key="7">
    <source>
        <dbReference type="ARBA" id="ARBA00034096"/>
    </source>
</evidence>
<dbReference type="EMBL" id="JAIPUX010003283">
    <property type="protein sequence ID" value="KAH0623199.1"/>
    <property type="molecule type" value="Genomic_DNA"/>
</dbReference>
<comment type="caution">
    <text evidence="9">The sequence shown here is derived from an EMBL/GenBank/DDBJ whole genome shotgun (WGS) entry which is preliminary data.</text>
</comment>
<comment type="function">
    <text evidence="7">Anti-inflammatory antagonist of interleukin-1 family of proinflammatory cytokines such as interleukin-1beta/IL1B and interleukin-1alpha/IL1A. Protects from immune dysregulation and uncontrolled systemic inflammation triggered by IL1 for a range of innate stimulatory agents such as pathogens.</text>
</comment>
<sequence length="175" mass="19614">MEEAVKMRLKKSVAQEMEDMFHSFSKEKEAAAALKAPWLFRIWDLNQKSFVLRNKTLVAVPRGSNASGIGKAKENIFPILMGLQDGKHVLSCTESGRQPQLQIVEEDIMHLYQKNQPLKAFTFFNHTGGSNQETCSFESAAFPGWFISTSTEANKPIGLGHEGGAAITIFYFEKR</sequence>
<accession>A0ABQ7T0M7</accession>
<evidence type="ECO:0000256" key="6">
    <source>
        <dbReference type="ARBA" id="ARBA00023180"/>
    </source>
</evidence>
<dbReference type="Pfam" id="PF00340">
    <property type="entry name" value="IL1"/>
    <property type="match status" value="1"/>
</dbReference>
<protein>
    <recommendedName>
        <fullName evidence="8">Interleukin-1</fullName>
    </recommendedName>
</protein>
<keyword evidence="4" id="KW-0732">Signal</keyword>
<evidence type="ECO:0000256" key="1">
    <source>
        <dbReference type="ARBA" id="ARBA00004613"/>
    </source>
</evidence>
<organism evidence="9 10">
    <name type="scientific">Phrynosoma platyrhinos</name>
    <name type="common">Desert horned lizard</name>
    <dbReference type="NCBI Taxonomy" id="52577"/>
    <lineage>
        <taxon>Eukaryota</taxon>
        <taxon>Metazoa</taxon>
        <taxon>Chordata</taxon>
        <taxon>Craniata</taxon>
        <taxon>Vertebrata</taxon>
        <taxon>Euteleostomi</taxon>
        <taxon>Lepidosauria</taxon>
        <taxon>Squamata</taxon>
        <taxon>Bifurcata</taxon>
        <taxon>Unidentata</taxon>
        <taxon>Episquamata</taxon>
        <taxon>Toxicofera</taxon>
        <taxon>Iguania</taxon>
        <taxon>Phrynosomatidae</taxon>
        <taxon>Phrynosomatinae</taxon>
        <taxon>Phrynosoma</taxon>
    </lineage>
</organism>
<dbReference type="PANTHER" id="PTHR10078:SF28">
    <property type="entry name" value="INTERLEUKIN-1 RECEPTOR ANTAGONIST PROTEIN"/>
    <property type="match status" value="1"/>
</dbReference>
<dbReference type="PROSITE" id="PS00253">
    <property type="entry name" value="INTERLEUKIN_1"/>
    <property type="match status" value="1"/>
</dbReference>
<keyword evidence="6" id="KW-0325">Glycoprotein</keyword>
<dbReference type="Gene3D" id="2.80.10.50">
    <property type="match status" value="1"/>
</dbReference>
<evidence type="ECO:0000313" key="9">
    <source>
        <dbReference type="EMBL" id="KAH0623199.1"/>
    </source>
</evidence>